<protein>
    <recommendedName>
        <fullName evidence="3">Lipoprotein</fullName>
    </recommendedName>
</protein>
<accession>A0ABV4IED3</accession>
<proteinExistence type="predicted"/>
<reference evidence="1 2" key="1">
    <citation type="submission" date="2024-08" db="EMBL/GenBank/DDBJ databases">
        <authorList>
            <person name="Feng Z."/>
            <person name="Ronholm J."/>
        </authorList>
    </citation>
    <scope>NUCLEOTIDE SEQUENCE [LARGE SCALE GENOMIC DNA]</scope>
    <source>
        <strain evidence="1 2">4-AB0-8</strain>
    </source>
</reference>
<evidence type="ECO:0000313" key="2">
    <source>
        <dbReference type="Proteomes" id="UP001567350"/>
    </source>
</evidence>
<evidence type="ECO:0008006" key="3">
    <source>
        <dbReference type="Google" id="ProtNLM"/>
    </source>
</evidence>
<name>A0ABV4IED3_9BURK</name>
<dbReference type="PROSITE" id="PS51257">
    <property type="entry name" value="PROKAR_LIPOPROTEIN"/>
    <property type="match status" value="1"/>
</dbReference>
<gene>
    <name evidence="1" type="ORF">ACBP88_12255</name>
</gene>
<evidence type="ECO:0000313" key="1">
    <source>
        <dbReference type="EMBL" id="MEZ2740205.1"/>
    </source>
</evidence>
<comment type="caution">
    <text evidence="1">The sequence shown here is derived from an EMBL/GenBank/DDBJ whole genome shotgun (WGS) entry which is preliminary data.</text>
</comment>
<dbReference type="RefSeq" id="WP_370892999.1">
    <property type="nucleotide sequence ID" value="NZ_JBGJLR010000014.1"/>
</dbReference>
<dbReference type="EMBL" id="JBGJLR010000014">
    <property type="protein sequence ID" value="MEZ2740205.1"/>
    <property type="molecule type" value="Genomic_DNA"/>
</dbReference>
<keyword evidence="2" id="KW-1185">Reference proteome</keyword>
<organism evidence="1 2">
    <name type="scientific">Comamonas jiangduensis</name>
    <dbReference type="NCBI Taxonomy" id="1194168"/>
    <lineage>
        <taxon>Bacteria</taxon>
        <taxon>Pseudomonadati</taxon>
        <taxon>Pseudomonadota</taxon>
        <taxon>Betaproteobacteria</taxon>
        <taxon>Burkholderiales</taxon>
        <taxon>Comamonadaceae</taxon>
        <taxon>Comamonas</taxon>
    </lineage>
</organism>
<sequence>MFAWHRPLRLLVAGAVACGLLTGCIAYTVVSATASVAGLAVDAAVGTVKIVGKGVGKAADALLEDEQEEEDATPSSE</sequence>
<dbReference type="Proteomes" id="UP001567350">
    <property type="component" value="Unassembled WGS sequence"/>
</dbReference>